<dbReference type="InterPro" id="IPR036425">
    <property type="entry name" value="MoaB/Mog-like_dom_sf"/>
</dbReference>
<evidence type="ECO:0000256" key="5">
    <source>
        <dbReference type="PIRNR" id="PIRNR006443"/>
    </source>
</evidence>
<keyword evidence="8" id="KW-1185">Reference proteome</keyword>
<dbReference type="Pfam" id="PF00994">
    <property type="entry name" value="MoCF_biosynth"/>
    <property type="match status" value="1"/>
</dbReference>
<protein>
    <recommendedName>
        <fullName evidence="3 5">Molybdenum cofactor biosynthesis protein B</fullName>
    </recommendedName>
</protein>
<evidence type="ECO:0000256" key="1">
    <source>
        <dbReference type="ARBA" id="ARBA00005046"/>
    </source>
</evidence>
<keyword evidence="4 5" id="KW-0501">Molybdenum cofactor biosynthesis</keyword>
<proteinExistence type="inferred from homology"/>
<evidence type="ECO:0000256" key="4">
    <source>
        <dbReference type="ARBA" id="ARBA00023150"/>
    </source>
</evidence>
<comment type="caution">
    <text evidence="7">The sequence shown here is derived from an EMBL/GenBank/DDBJ whole genome shotgun (WGS) entry which is preliminary data.</text>
</comment>
<dbReference type="InterPro" id="IPR008284">
    <property type="entry name" value="MoCF_biosynth_CS"/>
</dbReference>
<dbReference type="NCBIfam" id="TIGR00177">
    <property type="entry name" value="molyb_syn"/>
    <property type="match status" value="1"/>
</dbReference>
<dbReference type="InterPro" id="IPR012245">
    <property type="entry name" value="MoaB"/>
</dbReference>
<dbReference type="SMART" id="SM00852">
    <property type="entry name" value="MoCF_biosynth"/>
    <property type="match status" value="1"/>
</dbReference>
<dbReference type="SUPFAM" id="SSF53218">
    <property type="entry name" value="Molybdenum cofactor biosynthesis proteins"/>
    <property type="match status" value="1"/>
</dbReference>
<reference evidence="8" key="1">
    <citation type="journal article" date="2024" name="Algal Res.">
        <title>Biochemical, toxicological and genomic investigation of a high-biomass producing Limnothrix strain isolated from Italian shallow drinking water reservoir.</title>
        <authorList>
            <person name="Simonazzi M."/>
            <person name="Shishido T.K."/>
            <person name="Delbaje E."/>
            <person name="Wahlsten M."/>
            <person name="Fewer D.P."/>
            <person name="Sivonen K."/>
            <person name="Pezzolesi L."/>
            <person name="Pistocchi R."/>
        </authorList>
    </citation>
    <scope>NUCLEOTIDE SEQUENCE [LARGE SCALE GENOMIC DNA]</scope>
    <source>
        <strain evidence="8">LRLZ20PSL1</strain>
    </source>
</reference>
<sequence>MSQPQSLEGPHPDRESLQVRCAVITVSDTRNFETDRSGQLIRDRLTWAGHSIVTYQILKDEPALIAETVLQLCQNPDIDALLLNGGTGIAPRDTTYDAIARLLDKTLPGFGELLRQLSFAEVGSRAMASRAIAGVCQGKLVFSMPGSSNAVSLALDSLILPELVHLVTQLQK</sequence>
<name>A0ABW7CHS5_9CYAN</name>
<comment type="pathway">
    <text evidence="1 5">Cofactor biosynthesis; molybdopterin biosynthesis.</text>
</comment>
<gene>
    <name evidence="7" type="ORF">VPK24_18470</name>
</gene>
<evidence type="ECO:0000256" key="2">
    <source>
        <dbReference type="ARBA" id="ARBA00006112"/>
    </source>
</evidence>
<dbReference type="InterPro" id="IPR001453">
    <property type="entry name" value="MoaB/Mog_dom"/>
</dbReference>
<evidence type="ECO:0000259" key="6">
    <source>
        <dbReference type="SMART" id="SM00852"/>
    </source>
</evidence>
<dbReference type="Proteomes" id="UP001604335">
    <property type="component" value="Unassembled WGS sequence"/>
</dbReference>
<dbReference type="PANTHER" id="PTHR43232">
    <property type="entry name" value="MOLYBDENUM COFACTOR BIOSYNTHESIS PROTEIN B"/>
    <property type="match status" value="1"/>
</dbReference>
<dbReference type="Gene3D" id="3.40.980.10">
    <property type="entry name" value="MoaB/Mog-like domain"/>
    <property type="match status" value="1"/>
</dbReference>
<feature type="domain" description="MoaB/Mog" evidence="6">
    <location>
        <begin position="22"/>
        <end position="166"/>
    </location>
</feature>
<comment type="similarity">
    <text evidence="2 5">Belongs to the MoaB/Mog family.</text>
</comment>
<evidence type="ECO:0000256" key="3">
    <source>
        <dbReference type="ARBA" id="ARBA00015262"/>
    </source>
</evidence>
<dbReference type="EMBL" id="JAZAQF010000095">
    <property type="protein sequence ID" value="MFG3819635.1"/>
    <property type="molecule type" value="Genomic_DNA"/>
</dbReference>
<comment type="function">
    <text evidence="5">May be involved in the biosynthesis of molybdopterin.</text>
</comment>
<evidence type="ECO:0000313" key="8">
    <source>
        <dbReference type="Proteomes" id="UP001604335"/>
    </source>
</evidence>
<accession>A0ABW7CHS5</accession>
<dbReference type="RefSeq" id="WP_393015622.1">
    <property type="nucleotide sequence ID" value="NZ_JAZAQF010000095.1"/>
</dbReference>
<dbReference type="PANTHER" id="PTHR43232:SF2">
    <property type="entry name" value="MOLYBDENUM COFACTOR BIOSYNTHESIS PROTEIN B"/>
    <property type="match status" value="1"/>
</dbReference>
<dbReference type="CDD" id="cd00886">
    <property type="entry name" value="MogA_MoaB"/>
    <property type="match status" value="1"/>
</dbReference>
<dbReference type="PROSITE" id="PS01078">
    <property type="entry name" value="MOCF_BIOSYNTHESIS_1"/>
    <property type="match status" value="1"/>
</dbReference>
<dbReference type="PIRSF" id="PIRSF006443">
    <property type="entry name" value="MoaB"/>
    <property type="match status" value="1"/>
</dbReference>
<organism evidence="7 8">
    <name type="scientific">Limnothrix redekei LRLZ20PSL1</name>
    <dbReference type="NCBI Taxonomy" id="3112953"/>
    <lineage>
        <taxon>Bacteria</taxon>
        <taxon>Bacillati</taxon>
        <taxon>Cyanobacteriota</taxon>
        <taxon>Cyanophyceae</taxon>
        <taxon>Pseudanabaenales</taxon>
        <taxon>Pseudanabaenaceae</taxon>
        <taxon>Limnothrix</taxon>
    </lineage>
</organism>
<evidence type="ECO:0000313" key="7">
    <source>
        <dbReference type="EMBL" id="MFG3819635.1"/>
    </source>
</evidence>